<proteinExistence type="predicted"/>
<evidence type="ECO:0000313" key="2">
    <source>
        <dbReference type="EMBL" id="KAH3776427.1"/>
    </source>
</evidence>
<keyword evidence="1" id="KW-1133">Transmembrane helix</keyword>
<accession>A0A9D4E9S0</accession>
<dbReference type="AlphaFoldDB" id="A0A9D4E9S0"/>
<protein>
    <submittedName>
        <fullName evidence="2">Uncharacterized protein</fullName>
    </submittedName>
</protein>
<gene>
    <name evidence="2" type="ORF">DPMN_177852</name>
</gene>
<name>A0A9D4E9S0_DREPO</name>
<keyword evidence="1" id="KW-0812">Transmembrane</keyword>
<reference evidence="2" key="1">
    <citation type="journal article" date="2019" name="bioRxiv">
        <title>The Genome of the Zebra Mussel, Dreissena polymorpha: A Resource for Invasive Species Research.</title>
        <authorList>
            <person name="McCartney M.A."/>
            <person name="Auch B."/>
            <person name="Kono T."/>
            <person name="Mallez S."/>
            <person name="Zhang Y."/>
            <person name="Obille A."/>
            <person name="Becker A."/>
            <person name="Abrahante J.E."/>
            <person name="Garbe J."/>
            <person name="Badalamenti J.P."/>
            <person name="Herman A."/>
            <person name="Mangelson H."/>
            <person name="Liachko I."/>
            <person name="Sullivan S."/>
            <person name="Sone E.D."/>
            <person name="Koren S."/>
            <person name="Silverstein K.A.T."/>
            <person name="Beckman K.B."/>
            <person name="Gohl D.M."/>
        </authorList>
    </citation>
    <scope>NUCLEOTIDE SEQUENCE</scope>
    <source>
        <strain evidence="2">Duluth1</strain>
        <tissue evidence="2">Whole animal</tissue>
    </source>
</reference>
<reference evidence="2" key="2">
    <citation type="submission" date="2020-11" db="EMBL/GenBank/DDBJ databases">
        <authorList>
            <person name="McCartney M.A."/>
            <person name="Auch B."/>
            <person name="Kono T."/>
            <person name="Mallez S."/>
            <person name="Becker A."/>
            <person name="Gohl D.M."/>
            <person name="Silverstein K.A.T."/>
            <person name="Koren S."/>
            <person name="Bechman K.B."/>
            <person name="Herman A."/>
            <person name="Abrahante J.E."/>
            <person name="Garbe J."/>
        </authorList>
    </citation>
    <scope>NUCLEOTIDE SEQUENCE</scope>
    <source>
        <strain evidence="2">Duluth1</strain>
        <tissue evidence="2">Whole animal</tissue>
    </source>
</reference>
<dbReference type="Proteomes" id="UP000828390">
    <property type="component" value="Unassembled WGS sequence"/>
</dbReference>
<comment type="caution">
    <text evidence="2">The sequence shown here is derived from an EMBL/GenBank/DDBJ whole genome shotgun (WGS) entry which is preliminary data.</text>
</comment>
<organism evidence="2 3">
    <name type="scientific">Dreissena polymorpha</name>
    <name type="common">Zebra mussel</name>
    <name type="synonym">Mytilus polymorpha</name>
    <dbReference type="NCBI Taxonomy" id="45954"/>
    <lineage>
        <taxon>Eukaryota</taxon>
        <taxon>Metazoa</taxon>
        <taxon>Spiralia</taxon>
        <taxon>Lophotrochozoa</taxon>
        <taxon>Mollusca</taxon>
        <taxon>Bivalvia</taxon>
        <taxon>Autobranchia</taxon>
        <taxon>Heteroconchia</taxon>
        <taxon>Euheterodonta</taxon>
        <taxon>Imparidentia</taxon>
        <taxon>Neoheterodontei</taxon>
        <taxon>Myida</taxon>
        <taxon>Dreissenoidea</taxon>
        <taxon>Dreissenidae</taxon>
        <taxon>Dreissena</taxon>
    </lineage>
</organism>
<dbReference type="EMBL" id="JAIWYP010000009">
    <property type="protein sequence ID" value="KAH3776427.1"/>
    <property type="molecule type" value="Genomic_DNA"/>
</dbReference>
<feature type="transmembrane region" description="Helical" evidence="1">
    <location>
        <begin position="12"/>
        <end position="30"/>
    </location>
</feature>
<keyword evidence="1" id="KW-0472">Membrane</keyword>
<keyword evidence="3" id="KW-1185">Reference proteome</keyword>
<evidence type="ECO:0000313" key="3">
    <source>
        <dbReference type="Proteomes" id="UP000828390"/>
    </source>
</evidence>
<sequence length="164" mass="18603">MLRRRCQLDAKFFVSLLLVAKPVFIYGLFLTSANHIANQRHYYLNPLEGKEFMNINPELLKSTIDTLDPKLIGHGKDLFKPLLKKVRHVDNNIVLFSAVAGNSSSEHVWDTIDIQGWENKHLISNIYKCCVLYTSGEVMSVPATRIIYSKSFVPKNGGHTVCLL</sequence>
<evidence type="ECO:0000256" key="1">
    <source>
        <dbReference type="SAM" id="Phobius"/>
    </source>
</evidence>